<dbReference type="InterPro" id="IPR043502">
    <property type="entry name" value="DNA/RNA_pol_sf"/>
</dbReference>
<proteinExistence type="predicted"/>
<dbReference type="OrthoDB" id="8906575at2759"/>
<evidence type="ECO:0000313" key="1">
    <source>
        <dbReference type="EMBL" id="CAB4028165.1"/>
    </source>
</evidence>
<dbReference type="EMBL" id="CACRXK020015293">
    <property type="protein sequence ID" value="CAB4028165.1"/>
    <property type="molecule type" value="Genomic_DNA"/>
</dbReference>
<reference evidence="1" key="1">
    <citation type="submission" date="2020-04" db="EMBL/GenBank/DDBJ databases">
        <authorList>
            <person name="Alioto T."/>
            <person name="Alioto T."/>
            <person name="Gomez Garrido J."/>
        </authorList>
    </citation>
    <scope>NUCLEOTIDE SEQUENCE</scope>
    <source>
        <strain evidence="1">A484AB</strain>
    </source>
</reference>
<feature type="non-terminal residue" evidence="1">
    <location>
        <position position="385"/>
    </location>
</feature>
<keyword evidence="1" id="KW-0695">RNA-directed DNA polymerase</keyword>
<keyword evidence="1" id="KW-0548">Nucleotidyltransferase</keyword>
<accession>A0A7D9JFB9</accession>
<dbReference type="PROSITE" id="PS50878">
    <property type="entry name" value="RT_POL"/>
    <property type="match status" value="1"/>
</dbReference>
<name>A0A7D9JFB9_PARCT</name>
<organism evidence="1 2">
    <name type="scientific">Paramuricea clavata</name>
    <name type="common">Red gorgonian</name>
    <name type="synonym">Violescent sea-whip</name>
    <dbReference type="NCBI Taxonomy" id="317549"/>
    <lineage>
        <taxon>Eukaryota</taxon>
        <taxon>Metazoa</taxon>
        <taxon>Cnidaria</taxon>
        <taxon>Anthozoa</taxon>
        <taxon>Octocorallia</taxon>
        <taxon>Malacalcyonacea</taxon>
        <taxon>Plexauridae</taxon>
        <taxon>Paramuricea</taxon>
    </lineage>
</organism>
<keyword evidence="1" id="KW-0808">Transferase</keyword>
<dbReference type="SUPFAM" id="SSF56672">
    <property type="entry name" value="DNA/RNA polymerases"/>
    <property type="match status" value="1"/>
</dbReference>
<dbReference type="PANTHER" id="PTHR47027:SF23">
    <property type="entry name" value="REVERSE TRANSCRIPTASE DOMAIN-CONTAINING PROTEIN"/>
    <property type="match status" value="1"/>
</dbReference>
<sequence length="385" mass="45478">MLPNGTELNSLLYADDLVILSRSKSGLQNCLDQLHEWCENWLLQINTKKTKIMIFQKRNSSQPTKIQFHIGDKKIDTTKEYNYLGLKISQNGKFKLAQQQLGEKALHALYKIRKNIDFRKLTPKLAMKIFDSIISPILLYNSEIWGAYEKNDYNKWENSEIERVHLRFCKLYLGVNRKATNVACRGELGKFPLLLTIKKNIINYFKHIYQLPENSIAKQSLNISKDLYTNHKESYYSKTVNLQKPYYPNELNIELAILNYDTTTVVNKMKEKYIKFWKHKITNSSKLTFLSTFKTEYKVEPYLSIIKNPTTRRTFTQFRISNHKLQIEYGRYQNIPREERTCKLCNSGEIEDEFHFSLACQKYNQLRDNSDPILKTIFDLNVTNE</sequence>
<gene>
    <name evidence="1" type="ORF">PACLA_8A016570</name>
</gene>
<protein>
    <submittedName>
        <fullName evidence="1">RNA-directed DNA polymerase from mobile element jockey</fullName>
    </submittedName>
</protein>
<keyword evidence="2" id="KW-1185">Reference proteome</keyword>
<comment type="caution">
    <text evidence="1">The sequence shown here is derived from an EMBL/GenBank/DDBJ whole genome shotgun (WGS) entry which is preliminary data.</text>
</comment>
<evidence type="ECO:0000313" key="2">
    <source>
        <dbReference type="Proteomes" id="UP001152795"/>
    </source>
</evidence>
<dbReference type="Pfam" id="PF00078">
    <property type="entry name" value="RVT_1"/>
    <property type="match status" value="1"/>
</dbReference>
<dbReference type="Proteomes" id="UP001152795">
    <property type="component" value="Unassembled WGS sequence"/>
</dbReference>
<dbReference type="PRINTS" id="PR01345">
    <property type="entry name" value="CERVTRCPTASE"/>
</dbReference>
<dbReference type="PANTHER" id="PTHR47027">
    <property type="entry name" value="REVERSE TRANSCRIPTASE DOMAIN-CONTAINING PROTEIN"/>
    <property type="match status" value="1"/>
</dbReference>
<dbReference type="GO" id="GO:0003964">
    <property type="term" value="F:RNA-directed DNA polymerase activity"/>
    <property type="evidence" value="ECO:0007669"/>
    <property type="project" value="UniProtKB-KW"/>
</dbReference>
<dbReference type="AlphaFoldDB" id="A0A7D9JFB9"/>
<dbReference type="InterPro" id="IPR000477">
    <property type="entry name" value="RT_dom"/>
</dbReference>